<dbReference type="SUPFAM" id="SSF51182">
    <property type="entry name" value="RmlC-like cupins"/>
    <property type="match status" value="1"/>
</dbReference>
<dbReference type="EMBL" id="PDEM01000007">
    <property type="protein sequence ID" value="PHZ86536.1"/>
    <property type="molecule type" value="Genomic_DNA"/>
</dbReference>
<accession>A0A2G4YYL4</accession>
<dbReference type="GO" id="GO:0008880">
    <property type="term" value="F:glucuronate isomerase activity"/>
    <property type="evidence" value="ECO:0007669"/>
    <property type="project" value="InterPro"/>
</dbReference>
<dbReference type="GO" id="GO:0019310">
    <property type="term" value="P:inositol catabolic process"/>
    <property type="evidence" value="ECO:0007669"/>
    <property type="project" value="InterPro"/>
</dbReference>
<reference evidence="2 3" key="1">
    <citation type="submission" date="2017-10" db="EMBL/GenBank/DDBJ databases">
        <title>Frigbacter circumglobatus gen. nov. sp. nov., isolated from sediment cultured in situ.</title>
        <authorList>
            <person name="Zhao Z."/>
        </authorList>
    </citation>
    <scope>NUCLEOTIDE SEQUENCE [LARGE SCALE GENOMIC DNA]</scope>
    <source>
        <strain evidence="2 3">ZYL</strain>
    </source>
</reference>
<dbReference type="PANTHER" id="PTHR39193">
    <property type="entry name" value="5-DEOXY-GLUCURONATE ISOMERASE"/>
    <property type="match status" value="1"/>
</dbReference>
<dbReference type="RefSeq" id="WP_099470913.1">
    <property type="nucleotide sequence ID" value="NZ_CP041025.1"/>
</dbReference>
<dbReference type="InterPro" id="IPR021120">
    <property type="entry name" value="KduI/IolB_isomerase"/>
</dbReference>
<comment type="caution">
    <text evidence="2">The sequence shown here is derived from an EMBL/GenBank/DDBJ whole genome shotgun (WGS) entry which is preliminary data.</text>
</comment>
<keyword evidence="1 2" id="KW-0413">Isomerase</keyword>
<gene>
    <name evidence="2" type="ORF">CRD36_01245</name>
</gene>
<dbReference type="AlphaFoldDB" id="A0A2G4YYL4"/>
<dbReference type="Pfam" id="PF04962">
    <property type="entry name" value="KduI"/>
    <property type="match status" value="1"/>
</dbReference>
<dbReference type="Gene3D" id="2.60.120.10">
    <property type="entry name" value="Jelly Rolls"/>
    <property type="match status" value="2"/>
</dbReference>
<dbReference type="Proteomes" id="UP000229730">
    <property type="component" value="Unassembled WGS sequence"/>
</dbReference>
<sequence length="266" mass="30458">MPLLDTYRAGFDLGLTHITRFDDSAEVTTIGVAVLKLAPTQTYVLTLENEMALLVMQGKLTADVDGTAYVFERHSLFDEQPSCIHAAKGVRVELRAETEVEFTLYQCENEKTFPTEVYLPDGGKDEHRGKGQVGDTCLRFVRTIFDDNNSHRNAELVLGEVITMPGKWSSYPPHSHPQPEIYHYRFTDPRGWGHAELGEDVMKVRPNDTVRIVDNKTHAQVAAPGYGMYYAWIIRHLPDDRYSIPKFEEQHQWIMDPDATYWQPKE</sequence>
<evidence type="ECO:0000313" key="2">
    <source>
        <dbReference type="EMBL" id="PHZ86536.1"/>
    </source>
</evidence>
<evidence type="ECO:0000313" key="3">
    <source>
        <dbReference type="Proteomes" id="UP000229730"/>
    </source>
</evidence>
<dbReference type="OrthoDB" id="6121073at2"/>
<dbReference type="InParanoid" id="A0A2G4YYL4"/>
<dbReference type="PIRSF" id="PIRSF036628">
    <property type="entry name" value="IolB"/>
    <property type="match status" value="1"/>
</dbReference>
<dbReference type="InterPro" id="IPR014710">
    <property type="entry name" value="RmlC-like_jellyroll"/>
</dbReference>
<organism evidence="2 3">
    <name type="scientific">Paremcibacter congregatus</name>
    <dbReference type="NCBI Taxonomy" id="2043170"/>
    <lineage>
        <taxon>Bacteria</taxon>
        <taxon>Pseudomonadati</taxon>
        <taxon>Pseudomonadota</taxon>
        <taxon>Alphaproteobacteria</taxon>
        <taxon>Emcibacterales</taxon>
        <taxon>Emcibacteraceae</taxon>
        <taxon>Paremcibacter</taxon>
    </lineage>
</organism>
<name>A0A2G4YYL4_9PROT</name>
<dbReference type="InterPro" id="IPR011051">
    <property type="entry name" value="RmlC_Cupin_sf"/>
</dbReference>
<dbReference type="PANTHER" id="PTHR39193:SF1">
    <property type="entry name" value="5-DEOXY-GLUCURONATE ISOMERASE"/>
    <property type="match status" value="1"/>
</dbReference>
<protein>
    <submittedName>
        <fullName evidence="2">5-deoxyglucuronate isomerase</fullName>
    </submittedName>
</protein>
<dbReference type="InterPro" id="IPR024203">
    <property type="entry name" value="Deoxy-glucuronate_isom_IolB"/>
</dbReference>
<evidence type="ECO:0000256" key="1">
    <source>
        <dbReference type="ARBA" id="ARBA00023235"/>
    </source>
</evidence>
<keyword evidence="3" id="KW-1185">Reference proteome</keyword>
<proteinExistence type="predicted"/>